<dbReference type="Proteomes" id="UP000241462">
    <property type="component" value="Unassembled WGS sequence"/>
</dbReference>
<feature type="compositionally biased region" description="Pro residues" evidence="4">
    <location>
        <begin position="32"/>
        <end position="41"/>
    </location>
</feature>
<comment type="subcellular location">
    <subcellularLocation>
        <location evidence="1">Nucleus</location>
    </subcellularLocation>
</comment>
<evidence type="ECO:0000313" key="7">
    <source>
        <dbReference type="Proteomes" id="UP000241462"/>
    </source>
</evidence>
<dbReference type="GO" id="GO:0000981">
    <property type="term" value="F:DNA-binding transcription factor activity, RNA polymerase II-specific"/>
    <property type="evidence" value="ECO:0007669"/>
    <property type="project" value="InterPro"/>
</dbReference>
<dbReference type="CDD" id="cd12148">
    <property type="entry name" value="fungal_TF_MHR"/>
    <property type="match status" value="1"/>
</dbReference>
<evidence type="ECO:0000256" key="2">
    <source>
        <dbReference type="ARBA" id="ARBA00022723"/>
    </source>
</evidence>
<dbReference type="EMBL" id="KZ678549">
    <property type="protein sequence ID" value="PSR79966.1"/>
    <property type="molecule type" value="Genomic_DNA"/>
</dbReference>
<feature type="region of interest" description="Disordered" evidence="4">
    <location>
        <begin position="749"/>
        <end position="794"/>
    </location>
</feature>
<reference evidence="6 7" key="1">
    <citation type="journal article" date="2018" name="Mycol. Prog.">
        <title>Coniella lustricola, a new species from submerged detritus.</title>
        <authorList>
            <person name="Raudabaugh D.B."/>
            <person name="Iturriaga T."/>
            <person name="Carver A."/>
            <person name="Mondo S."/>
            <person name="Pangilinan J."/>
            <person name="Lipzen A."/>
            <person name="He G."/>
            <person name="Amirebrahimi M."/>
            <person name="Grigoriev I.V."/>
            <person name="Miller A.N."/>
        </authorList>
    </citation>
    <scope>NUCLEOTIDE SEQUENCE [LARGE SCALE GENOMIC DNA]</scope>
    <source>
        <strain evidence="6 7">B22-T-1</strain>
    </source>
</reference>
<evidence type="ECO:0000259" key="5">
    <source>
        <dbReference type="PROSITE" id="PS50048"/>
    </source>
</evidence>
<dbReference type="PANTHER" id="PTHR31001">
    <property type="entry name" value="UNCHARACTERIZED TRANSCRIPTIONAL REGULATORY PROTEIN"/>
    <property type="match status" value="1"/>
</dbReference>
<keyword evidence="2" id="KW-0479">Metal-binding</keyword>
<dbReference type="SUPFAM" id="SSF57701">
    <property type="entry name" value="Zn2/Cys6 DNA-binding domain"/>
    <property type="match status" value="1"/>
</dbReference>
<dbReference type="GO" id="GO:0006351">
    <property type="term" value="P:DNA-templated transcription"/>
    <property type="evidence" value="ECO:0007669"/>
    <property type="project" value="InterPro"/>
</dbReference>
<feature type="compositionally biased region" description="Low complexity" evidence="4">
    <location>
        <begin position="1"/>
        <end position="16"/>
    </location>
</feature>
<organism evidence="6 7">
    <name type="scientific">Coniella lustricola</name>
    <dbReference type="NCBI Taxonomy" id="2025994"/>
    <lineage>
        <taxon>Eukaryota</taxon>
        <taxon>Fungi</taxon>
        <taxon>Dikarya</taxon>
        <taxon>Ascomycota</taxon>
        <taxon>Pezizomycotina</taxon>
        <taxon>Sordariomycetes</taxon>
        <taxon>Sordariomycetidae</taxon>
        <taxon>Diaporthales</taxon>
        <taxon>Schizoparmaceae</taxon>
        <taxon>Coniella</taxon>
    </lineage>
</organism>
<evidence type="ECO:0000256" key="3">
    <source>
        <dbReference type="ARBA" id="ARBA00023242"/>
    </source>
</evidence>
<dbReference type="SMART" id="SM00066">
    <property type="entry name" value="GAL4"/>
    <property type="match status" value="1"/>
</dbReference>
<evidence type="ECO:0000256" key="4">
    <source>
        <dbReference type="SAM" id="MobiDB-lite"/>
    </source>
</evidence>
<dbReference type="PROSITE" id="PS00463">
    <property type="entry name" value="ZN2_CY6_FUNGAL_1"/>
    <property type="match status" value="1"/>
</dbReference>
<dbReference type="GO" id="GO:0005634">
    <property type="term" value="C:nucleus"/>
    <property type="evidence" value="ECO:0007669"/>
    <property type="project" value="UniProtKB-SubCell"/>
</dbReference>
<feature type="region of interest" description="Disordered" evidence="4">
    <location>
        <begin position="1"/>
        <end position="46"/>
    </location>
</feature>
<feature type="region of interest" description="Disordered" evidence="4">
    <location>
        <begin position="227"/>
        <end position="251"/>
    </location>
</feature>
<accession>A0A2T2ZZ38</accession>
<evidence type="ECO:0000313" key="6">
    <source>
        <dbReference type="EMBL" id="PSR79966.1"/>
    </source>
</evidence>
<evidence type="ECO:0000256" key="1">
    <source>
        <dbReference type="ARBA" id="ARBA00004123"/>
    </source>
</evidence>
<sequence length="889" mass="98408">MASGSAASDAGGPNSATASEKDASSAAAPPQQLQPPPPPLPASASTSASKLRSCVLCRRRKVRCDKADPCSNCRRGNIVCVFPSLDRPPRWARRLERLTHDGTLSSQDGSAATSQPNLAQAPHVMERLRTLESLVKELSGQLEQANAAAVSAASDASGPTSSGNSPRSSMAHGTGNSHDAAMSSIAGPTGIHKQFGRMVLKDANQSRYISSGFWSRVDDELHGLKMDLAGDDSDSSDGYPTSGRTRSMQEIDRTPSERHAFLFGHNLGSSRVDSREFHPLPSQIPFLLNTYSENVNIFTQAVHMPTLAKTVRDLRGADASTLPPSKEALLFAVYYAAVTSMEEDDVLNNFGTSKGELNLKFRLGLEHALARADFLNVPDLTVLQAFVVFLALARRHDSPRFVWMMVGLAIRMAQALGLQRDGTNFAHLSPYDVEIRRRVWWTLCMQLDVRASEDQGTEYMIAADSFDTKFPRNINDTDISPDTQETPQERKGLTDMTFPIDIFKICDITRRLMTLSGKQGSPSLEDQDRLLDELGGTLQSNYACYAQADPVISLWVGTTCLHLVVSKMTLIIYTPTLFSTTDQQKSAEIRNKLLKHAIQVAEWNHALNAEQNSRQWRWMYQTYTHWYAVVFMLIEVARRPLSPIVERAWLALHSTWLIPPQPTVHKKLQSWVPLRKLMAKARQHRASEIQRLRGDAHSLQQLELEDGNIPAITSQCPFYSGEEFRKYWLRLFTGPTDSSVHKQDIANFNNEIPGDSMASEPTGADQVKPQSVGLESHYPTSFPHDDLQSNTASDHVLHGPRQLSLPMVNHQYTGYAMEVQKSLPSDANDSSSMDPNSAAQWSGAASFLWTDTDPGADVFADLDLQMDIDNLGDNYWFDWAKDMDSAGTA</sequence>
<dbReference type="AlphaFoldDB" id="A0A2T2ZZ38"/>
<dbReference type="SMART" id="SM00906">
    <property type="entry name" value="Fungal_trans"/>
    <property type="match status" value="1"/>
</dbReference>
<dbReference type="InterPro" id="IPR007219">
    <property type="entry name" value="XnlR_reg_dom"/>
</dbReference>
<dbReference type="STRING" id="2025994.A0A2T2ZZ38"/>
<feature type="domain" description="Zn(2)-C6 fungal-type" evidence="5">
    <location>
        <begin position="53"/>
        <end position="82"/>
    </location>
</feature>
<dbReference type="CDD" id="cd00067">
    <property type="entry name" value="GAL4"/>
    <property type="match status" value="1"/>
</dbReference>
<dbReference type="Gene3D" id="4.10.240.10">
    <property type="entry name" value="Zn(2)-C6 fungal-type DNA-binding domain"/>
    <property type="match status" value="1"/>
</dbReference>
<keyword evidence="7" id="KW-1185">Reference proteome</keyword>
<dbReference type="InterPro" id="IPR050613">
    <property type="entry name" value="Sec_Metabolite_Reg"/>
</dbReference>
<dbReference type="OrthoDB" id="3989227at2759"/>
<gene>
    <name evidence="6" type="ORF">BD289DRAFT_485297</name>
</gene>
<name>A0A2T2ZZ38_9PEZI</name>
<dbReference type="GO" id="GO:0008270">
    <property type="term" value="F:zinc ion binding"/>
    <property type="evidence" value="ECO:0007669"/>
    <property type="project" value="InterPro"/>
</dbReference>
<dbReference type="PANTHER" id="PTHR31001:SF50">
    <property type="entry name" value="ZN(II)2CYS6 TRANSCRIPTION FACTOR (EUROFUNG)"/>
    <property type="match status" value="1"/>
</dbReference>
<dbReference type="InterPro" id="IPR036864">
    <property type="entry name" value="Zn2-C6_fun-type_DNA-bd_sf"/>
</dbReference>
<keyword evidence="3" id="KW-0539">Nucleus</keyword>
<protein>
    <submittedName>
        <fullName evidence="6">Fungal-specific transcription factor domain-domain-containing protein</fullName>
    </submittedName>
</protein>
<dbReference type="Pfam" id="PF04082">
    <property type="entry name" value="Fungal_trans"/>
    <property type="match status" value="1"/>
</dbReference>
<proteinExistence type="predicted"/>
<dbReference type="InterPro" id="IPR001138">
    <property type="entry name" value="Zn2Cys6_DnaBD"/>
</dbReference>
<feature type="compositionally biased region" description="Polar residues" evidence="4">
    <location>
        <begin position="158"/>
        <end position="168"/>
    </location>
</feature>
<dbReference type="Pfam" id="PF00172">
    <property type="entry name" value="Zn_clus"/>
    <property type="match status" value="1"/>
</dbReference>
<dbReference type="InParanoid" id="A0A2T2ZZ38"/>
<dbReference type="GO" id="GO:0003677">
    <property type="term" value="F:DNA binding"/>
    <property type="evidence" value="ECO:0007669"/>
    <property type="project" value="InterPro"/>
</dbReference>
<feature type="region of interest" description="Disordered" evidence="4">
    <location>
        <begin position="149"/>
        <end position="188"/>
    </location>
</feature>
<dbReference type="PROSITE" id="PS50048">
    <property type="entry name" value="ZN2_CY6_FUNGAL_2"/>
    <property type="match status" value="1"/>
</dbReference>